<evidence type="ECO:0000313" key="2">
    <source>
        <dbReference type="EMBL" id="GIL59648.1"/>
    </source>
</evidence>
<sequence>QRCSAMALRKELMWVFLPRRSGSGSGSGSGSFLADLLIDNCGGRSLVPHFRHPPVCLVGDKGSGAGGSEAARSSPASPAAPSWLLGRQWLGRAACCAAATAVALSLIASADCSAVAAAATIPSPAATAAAQPGIAMRLQQAVQLRMHDSRSQDPTQREAVRGGVNPTWLRQPKPQSPAVLVARGFALVLQPIAQPGASGAGGAGVAADASWYESVYNRPAMATLQPLADVAGADTGAGAPSHPASSGSHFDPGRNAEVPRRVSQAPSAPSPPIFEFTLQSGRAAPAATVDWLVGSGGGEGSGGERRLGGLPAAEPGVVGMGGRVRTSASTSTSTSTQPIRIPHRSSPGSTSELASETEDRLLEVARQVEARVEGVLGAVIGGVPQLLTGSETEQVREGGREGHNSECGPLSSQIGAPPPPPPPPPPLSPEPMPPSPPPPRRIAISTGARQLRLLQIRQGKWTKRSHLGS</sequence>
<evidence type="ECO:0000256" key="1">
    <source>
        <dbReference type="SAM" id="MobiDB-lite"/>
    </source>
</evidence>
<dbReference type="AlphaFoldDB" id="A0A8J4BEF2"/>
<feature type="non-terminal residue" evidence="2">
    <location>
        <position position="1"/>
    </location>
</feature>
<keyword evidence="3" id="KW-1185">Reference proteome</keyword>
<reference evidence="2" key="1">
    <citation type="journal article" date="2021" name="Proc. Natl. Acad. Sci. U.S.A.">
        <title>Three genomes in the algal genus Volvox reveal the fate of a haploid sex-determining region after a transition to homothallism.</title>
        <authorList>
            <person name="Yamamoto K."/>
            <person name="Hamaji T."/>
            <person name="Kawai-Toyooka H."/>
            <person name="Matsuzaki R."/>
            <person name="Takahashi F."/>
            <person name="Nishimura Y."/>
            <person name="Kawachi M."/>
            <person name="Noguchi H."/>
            <person name="Minakuchi Y."/>
            <person name="Umen J.G."/>
            <person name="Toyoda A."/>
            <person name="Nozaki H."/>
        </authorList>
    </citation>
    <scope>NUCLEOTIDE SEQUENCE</scope>
    <source>
        <strain evidence="2">NIES-3780</strain>
    </source>
</reference>
<dbReference type="Proteomes" id="UP000747399">
    <property type="component" value="Unassembled WGS sequence"/>
</dbReference>
<feature type="compositionally biased region" description="Basic and acidic residues" evidence="1">
    <location>
        <begin position="251"/>
        <end position="260"/>
    </location>
</feature>
<organism evidence="2 3">
    <name type="scientific">Volvox africanus</name>
    <dbReference type="NCBI Taxonomy" id="51714"/>
    <lineage>
        <taxon>Eukaryota</taxon>
        <taxon>Viridiplantae</taxon>
        <taxon>Chlorophyta</taxon>
        <taxon>core chlorophytes</taxon>
        <taxon>Chlorophyceae</taxon>
        <taxon>CS clade</taxon>
        <taxon>Chlamydomonadales</taxon>
        <taxon>Volvocaceae</taxon>
        <taxon>Volvox</taxon>
    </lineage>
</organism>
<protein>
    <submittedName>
        <fullName evidence="2">Uncharacterized protein</fullName>
    </submittedName>
</protein>
<feature type="region of interest" description="Disordered" evidence="1">
    <location>
        <begin position="146"/>
        <end position="171"/>
    </location>
</feature>
<feature type="compositionally biased region" description="Low complexity" evidence="1">
    <location>
        <begin position="232"/>
        <end position="249"/>
    </location>
</feature>
<feature type="region of interest" description="Disordered" evidence="1">
    <location>
        <begin position="232"/>
        <end position="271"/>
    </location>
</feature>
<proteinExistence type="predicted"/>
<feature type="region of interest" description="Disordered" evidence="1">
    <location>
        <begin position="389"/>
        <end position="447"/>
    </location>
</feature>
<gene>
    <name evidence="2" type="ORF">Vafri_14379</name>
</gene>
<feature type="compositionally biased region" description="Basic and acidic residues" evidence="1">
    <location>
        <begin position="393"/>
        <end position="404"/>
    </location>
</feature>
<feature type="region of interest" description="Disordered" evidence="1">
    <location>
        <begin position="294"/>
        <end position="358"/>
    </location>
</feature>
<feature type="compositionally biased region" description="Pro residues" evidence="1">
    <location>
        <begin position="416"/>
        <end position="440"/>
    </location>
</feature>
<evidence type="ECO:0000313" key="3">
    <source>
        <dbReference type="Proteomes" id="UP000747399"/>
    </source>
</evidence>
<comment type="caution">
    <text evidence="2">The sequence shown here is derived from an EMBL/GenBank/DDBJ whole genome shotgun (WGS) entry which is preliminary data.</text>
</comment>
<accession>A0A8J4BEF2</accession>
<feature type="compositionally biased region" description="Basic and acidic residues" evidence="1">
    <location>
        <begin position="146"/>
        <end position="160"/>
    </location>
</feature>
<name>A0A8J4BEF2_9CHLO</name>
<feature type="compositionally biased region" description="Low complexity" evidence="1">
    <location>
        <begin position="326"/>
        <end position="336"/>
    </location>
</feature>
<dbReference type="EMBL" id="BNCO01000036">
    <property type="protein sequence ID" value="GIL59648.1"/>
    <property type="molecule type" value="Genomic_DNA"/>
</dbReference>